<dbReference type="GO" id="GO:0003779">
    <property type="term" value="F:actin binding"/>
    <property type="evidence" value="ECO:0007669"/>
    <property type="project" value="UniProtKB-UniRule"/>
</dbReference>
<feature type="region of interest" description="Disordered" evidence="3">
    <location>
        <begin position="483"/>
        <end position="506"/>
    </location>
</feature>
<gene>
    <name evidence="5 6" type="primary">LOC111495219</name>
</gene>
<feature type="compositionally biased region" description="Basic and acidic residues" evidence="3">
    <location>
        <begin position="426"/>
        <end position="436"/>
    </location>
</feature>
<feature type="compositionally biased region" description="Polar residues" evidence="3">
    <location>
        <begin position="407"/>
        <end position="425"/>
    </location>
</feature>
<feature type="region of interest" description="Disordered" evidence="3">
    <location>
        <begin position="1108"/>
        <end position="1143"/>
    </location>
</feature>
<comment type="similarity">
    <text evidence="1 2">Belongs to the SCAR/WAVE family.</text>
</comment>
<dbReference type="GO" id="GO:2000601">
    <property type="term" value="P:positive regulation of Arp2/3 complex-mediated actin nucleation"/>
    <property type="evidence" value="ECO:0007669"/>
    <property type="project" value="TreeGrafter"/>
</dbReference>
<accession>A0A6J1KLC4</accession>
<organism evidence="4 5">
    <name type="scientific">Cucurbita maxima</name>
    <name type="common">Pumpkin</name>
    <name type="synonym">Winter squash</name>
    <dbReference type="NCBI Taxonomy" id="3661"/>
    <lineage>
        <taxon>Eukaryota</taxon>
        <taxon>Viridiplantae</taxon>
        <taxon>Streptophyta</taxon>
        <taxon>Embryophyta</taxon>
        <taxon>Tracheophyta</taxon>
        <taxon>Spermatophyta</taxon>
        <taxon>Magnoliopsida</taxon>
        <taxon>eudicotyledons</taxon>
        <taxon>Gunneridae</taxon>
        <taxon>Pentapetalae</taxon>
        <taxon>rosids</taxon>
        <taxon>fabids</taxon>
        <taxon>Cucurbitales</taxon>
        <taxon>Cucurbitaceae</taxon>
        <taxon>Cucurbiteae</taxon>
        <taxon>Cucurbita</taxon>
    </lineage>
</organism>
<dbReference type="RefSeq" id="XP_023000930.1">
    <property type="nucleotide sequence ID" value="XM_023145162.1"/>
</dbReference>
<feature type="compositionally biased region" description="Basic and acidic residues" evidence="3">
    <location>
        <begin position="784"/>
        <end position="798"/>
    </location>
</feature>
<dbReference type="GO" id="GO:0034237">
    <property type="term" value="F:protein kinase A regulatory subunit binding"/>
    <property type="evidence" value="ECO:0007669"/>
    <property type="project" value="TreeGrafter"/>
</dbReference>
<reference evidence="5 6" key="1">
    <citation type="submission" date="2025-04" db="UniProtKB">
        <authorList>
            <consortium name="RefSeq"/>
        </authorList>
    </citation>
    <scope>IDENTIFICATION</scope>
    <source>
        <tissue evidence="5 6">Young leaves</tissue>
    </source>
</reference>
<feature type="region of interest" description="Disordered" evidence="3">
    <location>
        <begin position="673"/>
        <end position="694"/>
    </location>
</feature>
<keyword evidence="4" id="KW-1185">Reference proteome</keyword>
<keyword evidence="2" id="KW-0009">Actin-binding</keyword>
<feature type="region of interest" description="Disordered" evidence="3">
    <location>
        <begin position="784"/>
        <end position="804"/>
    </location>
</feature>
<feature type="region of interest" description="Disordered" evidence="3">
    <location>
        <begin position="267"/>
        <end position="292"/>
    </location>
</feature>
<evidence type="ECO:0000313" key="5">
    <source>
        <dbReference type="RefSeq" id="XP_023000929.1"/>
    </source>
</evidence>
<dbReference type="OrthoDB" id="753427at2759"/>
<sequence>MPLVRVQVKSEFGLGKPHLYMEANNEDPKAVLDGVAVAGLVGILRQLGDLVEFAGEVFHGLQEQVMTTASRSHKVMVRLKQIEAALPSFEKAILTQTSHIHFAYTAGSEWHPSIRTEQNQFIYHDLPRFMMDAYEECRDPPQLHLLDKFDTRGPGSCLKRYSDPTFFKKTSTSGKISLEKVRSDKKAHKIKRKRSLVHSGEMIHGASISKLNSSLQLTSFSNEGASLSQTATADRMMKSDAGDSSNSYDSGTVSGYAGNVLKLGSSLQTKEQEFRESSSPSLMQYSDAADSVLPDEQSRIMDDKFQYAPEDQIDSSFSSHVTWDEKAEILKPKNQQDVREMTEIVQSRGLEDVREMVETVQLRTQLDVREMAEIVQPRTQKDVRDMEEIVEPRTQQDVREMAKIEQPRTQQDVSETSEIVQPRTQQDVREMAKIEQPRTQQDVSETSEIVQPETQKDVREIEEIAQPSSQQDMREMVEIVQPRTQQGGTEKAEMVEPGSQQGGREKVEMVESRNQQHDKFKDQEYKVPVPQSSLDPCETEGLYLINDEQMSTLANVGHPLESIYDRSVFDEIGSETDNYMDALNTIESESETDIDCQTKREVEPCASNIKCEVVDPMHDLLESSLGPDIPILDQSSEPLVSSDGFYHDQRLEDTMKVSSPDCPLVTDLHGKESSTLESDITDSFHPDSNSSLEDHSGIKLLNRIHETEKVSSSSHLSDKFWTNGGLLGLQPSKPPSWAVPNAACENSSKGEKRGPSDHAHVINGNAQEIKMDNFPKVAINIEKDSTSNKSSLHGDDRSSNGSSYAHMDNVVKRNVIAAAGIAFPAVPNVNGMHTQTIMEKDENSNQNSGLGHQLLVNGFHRKLTLIHDERFEAKSMNTDGAGKRNGYQDTVFETMYERTSTEQLASDSSSDSCPSPPLDHMKISFHPVCGFETSKLKLRFPDGSDGRGSNKDIFPSFQLAPEESIFVHEIGSESDDDTFCRSSPCMSDDCLSNHSKSNSELWESDDTPETTGKNLYDVHHMSQTESLSTSFELQGITKSGSTIADEGGNLNVKKGMDESLSGPSLDLPCFDIVNPVRSGRIKSQCSYSPTPAPPPLPPAQWCVSKTSLDVSDGQKDTSAHSKQVEPVCSQQAPNANKSNGKKPKQVIVDGQKELNHIGNDKVMDSREDFLQQIRAKSFNLRRTVTEKPCTQTGPATHIKVTAILEKANSIRQAVGSDNGEDDDSWSDA</sequence>
<dbReference type="PANTHER" id="PTHR12902:SF33">
    <property type="entry name" value="PROTEIN SCAR3"/>
    <property type="match status" value="1"/>
</dbReference>
<dbReference type="GO" id="GO:0071933">
    <property type="term" value="F:Arp2/3 complex binding"/>
    <property type="evidence" value="ECO:0007669"/>
    <property type="project" value="TreeGrafter"/>
</dbReference>
<dbReference type="KEGG" id="cmax:111495219"/>
<dbReference type="InterPro" id="IPR028288">
    <property type="entry name" value="SCAR/WAVE_fam"/>
</dbReference>
<comment type="function">
    <text evidence="2">Involved in regulation of actin and microtubule organization. Part of a WAVE complex that activates the Arp2/3 complex.</text>
</comment>
<evidence type="ECO:0000313" key="4">
    <source>
        <dbReference type="Proteomes" id="UP000504608"/>
    </source>
</evidence>
<feature type="region of interest" description="Disordered" evidence="3">
    <location>
        <begin position="404"/>
        <end position="455"/>
    </location>
</feature>
<dbReference type="RefSeq" id="XP_023000929.1">
    <property type="nucleotide sequence ID" value="XM_023145161.1"/>
</dbReference>
<feature type="compositionally biased region" description="Basic and acidic residues" evidence="3">
    <location>
        <begin position="1112"/>
        <end position="1123"/>
    </location>
</feature>
<evidence type="ECO:0000256" key="3">
    <source>
        <dbReference type="SAM" id="MobiDB-lite"/>
    </source>
</evidence>
<dbReference type="PANTHER" id="PTHR12902">
    <property type="entry name" value="WASP-1"/>
    <property type="match status" value="1"/>
</dbReference>
<comment type="subcellular location">
    <subcellularLocation>
        <location evidence="2">Cytoplasm</location>
        <location evidence="2">Cytoskeleton</location>
    </subcellularLocation>
</comment>
<proteinExistence type="inferred from homology"/>
<feature type="compositionally biased region" description="Polar residues" evidence="3">
    <location>
        <begin position="1128"/>
        <end position="1138"/>
    </location>
</feature>
<dbReference type="Proteomes" id="UP000504608">
    <property type="component" value="Unplaced"/>
</dbReference>
<feature type="compositionally biased region" description="Polar residues" evidence="3">
    <location>
        <begin position="437"/>
        <end position="453"/>
    </location>
</feature>
<evidence type="ECO:0000256" key="1">
    <source>
        <dbReference type="ARBA" id="ARBA00006993"/>
    </source>
</evidence>
<dbReference type="GO" id="GO:0005856">
    <property type="term" value="C:cytoskeleton"/>
    <property type="evidence" value="ECO:0007669"/>
    <property type="project" value="UniProtKB-SubCell"/>
</dbReference>
<dbReference type="Gene3D" id="6.10.280.150">
    <property type="match status" value="2"/>
</dbReference>
<evidence type="ECO:0000256" key="2">
    <source>
        <dbReference type="RuleBase" id="RU367034"/>
    </source>
</evidence>
<protein>
    <recommendedName>
        <fullName evidence="2">Protein SCAR</fullName>
    </recommendedName>
    <alternativeName>
        <fullName evidence="2">Protein WAVE</fullName>
    </alternativeName>
</protein>
<name>A0A6J1KLC4_CUCMA</name>
<dbReference type="Gene3D" id="1.20.5.340">
    <property type="match status" value="1"/>
</dbReference>
<dbReference type="GO" id="GO:0030036">
    <property type="term" value="P:actin cytoskeleton organization"/>
    <property type="evidence" value="ECO:0007669"/>
    <property type="project" value="UniProtKB-UniRule"/>
</dbReference>
<feature type="compositionally biased region" description="Basic and acidic residues" evidence="3">
    <location>
        <begin position="748"/>
        <end position="759"/>
    </location>
</feature>
<keyword evidence="2" id="KW-0963">Cytoplasm</keyword>
<evidence type="ECO:0000313" key="6">
    <source>
        <dbReference type="RefSeq" id="XP_023000930.1"/>
    </source>
</evidence>
<keyword evidence="2" id="KW-0206">Cytoskeleton</keyword>
<dbReference type="AlphaFoldDB" id="A0A6J1KLC4"/>
<feature type="region of interest" description="Disordered" evidence="3">
    <location>
        <begin position="231"/>
        <end position="250"/>
    </location>
</feature>
<dbReference type="GeneID" id="111495219"/>
<feature type="region of interest" description="Disordered" evidence="3">
    <location>
        <begin position="732"/>
        <end position="759"/>
    </location>
</feature>